<dbReference type="GeneID" id="30016762"/>
<evidence type="ECO:0000313" key="2">
    <source>
        <dbReference type="EMBL" id="OAA73569.1"/>
    </source>
</evidence>
<sequence>MGNRAMQPHVQSNTEFDSLDRCERGVDADNDDPDATETPPAVLAFLGLLMLILGLHQCLYLYVSIPPVRGCPRKLFARTDVIFNRSPCYGATAALAVIMLLVAAVRACRTSAAAGLFCLMCGGGLLVPVGLLALGLAAWRARRLSAEFKRD</sequence>
<keyword evidence="1" id="KW-0812">Transmembrane</keyword>
<dbReference type="EMBL" id="AZHB01000001">
    <property type="protein sequence ID" value="OAA73569.1"/>
    <property type="molecule type" value="Genomic_DNA"/>
</dbReference>
<evidence type="ECO:0000256" key="1">
    <source>
        <dbReference type="SAM" id="Phobius"/>
    </source>
</evidence>
<organism evidence="2 3">
    <name type="scientific">Cordyceps fumosorosea (strain ARSEF 2679)</name>
    <name type="common">Isaria fumosorosea</name>
    <dbReference type="NCBI Taxonomy" id="1081104"/>
    <lineage>
        <taxon>Eukaryota</taxon>
        <taxon>Fungi</taxon>
        <taxon>Dikarya</taxon>
        <taxon>Ascomycota</taxon>
        <taxon>Pezizomycotina</taxon>
        <taxon>Sordariomycetes</taxon>
        <taxon>Hypocreomycetidae</taxon>
        <taxon>Hypocreales</taxon>
        <taxon>Cordycipitaceae</taxon>
        <taxon>Cordyceps</taxon>
    </lineage>
</organism>
<dbReference type="AlphaFoldDB" id="A0A162N0H1"/>
<feature type="transmembrane region" description="Helical" evidence="1">
    <location>
        <begin position="41"/>
        <end position="65"/>
    </location>
</feature>
<reference evidence="2 3" key="1">
    <citation type="journal article" date="2016" name="Genome Biol. Evol.">
        <title>Divergent and convergent evolution of fungal pathogenicity.</title>
        <authorList>
            <person name="Shang Y."/>
            <person name="Xiao G."/>
            <person name="Zheng P."/>
            <person name="Cen K."/>
            <person name="Zhan S."/>
            <person name="Wang C."/>
        </authorList>
    </citation>
    <scope>NUCLEOTIDE SEQUENCE [LARGE SCALE GENOMIC DNA]</scope>
    <source>
        <strain evidence="2 3">ARSEF 2679</strain>
    </source>
</reference>
<accession>A0A162N0H1</accession>
<evidence type="ECO:0000313" key="3">
    <source>
        <dbReference type="Proteomes" id="UP000076744"/>
    </source>
</evidence>
<dbReference type="RefSeq" id="XP_018708527.1">
    <property type="nucleotide sequence ID" value="XM_018844077.1"/>
</dbReference>
<feature type="transmembrane region" description="Helical" evidence="1">
    <location>
        <begin position="113"/>
        <end position="139"/>
    </location>
</feature>
<keyword evidence="1" id="KW-1133">Transmembrane helix</keyword>
<keyword evidence="3" id="KW-1185">Reference proteome</keyword>
<comment type="caution">
    <text evidence="2">The sequence shown here is derived from an EMBL/GenBank/DDBJ whole genome shotgun (WGS) entry which is preliminary data.</text>
</comment>
<dbReference type="Proteomes" id="UP000076744">
    <property type="component" value="Unassembled WGS sequence"/>
</dbReference>
<gene>
    <name evidence="2" type="ORF">ISF_00470</name>
</gene>
<feature type="transmembrane region" description="Helical" evidence="1">
    <location>
        <begin position="86"/>
        <end position="107"/>
    </location>
</feature>
<proteinExistence type="predicted"/>
<name>A0A162N0H1_CORFA</name>
<evidence type="ECO:0008006" key="4">
    <source>
        <dbReference type="Google" id="ProtNLM"/>
    </source>
</evidence>
<keyword evidence="1" id="KW-0472">Membrane</keyword>
<protein>
    <recommendedName>
        <fullName evidence="4">Transmembrane protein</fullName>
    </recommendedName>
</protein>